<dbReference type="PANTHER" id="PTHR47926:SF347">
    <property type="entry name" value="PENTATRICOPEPTIDE REPEAT-CONTAINING PROTEIN"/>
    <property type="match status" value="1"/>
</dbReference>
<name>A0AAW2MLX6_9LAMI</name>
<dbReference type="InterPro" id="IPR002885">
    <property type="entry name" value="PPR_rpt"/>
</dbReference>
<feature type="repeat" description="PPR" evidence="2">
    <location>
        <begin position="266"/>
        <end position="300"/>
    </location>
</feature>
<organism evidence="3">
    <name type="scientific">Sesamum angustifolium</name>
    <dbReference type="NCBI Taxonomy" id="2727405"/>
    <lineage>
        <taxon>Eukaryota</taxon>
        <taxon>Viridiplantae</taxon>
        <taxon>Streptophyta</taxon>
        <taxon>Embryophyta</taxon>
        <taxon>Tracheophyta</taxon>
        <taxon>Spermatophyta</taxon>
        <taxon>Magnoliopsida</taxon>
        <taxon>eudicotyledons</taxon>
        <taxon>Gunneridae</taxon>
        <taxon>Pentapetalae</taxon>
        <taxon>asterids</taxon>
        <taxon>lamiids</taxon>
        <taxon>Lamiales</taxon>
        <taxon>Pedaliaceae</taxon>
        <taxon>Sesamum</taxon>
    </lineage>
</organism>
<dbReference type="InterPro" id="IPR046960">
    <property type="entry name" value="PPR_At4g14850-like_plant"/>
</dbReference>
<keyword evidence="1" id="KW-0677">Repeat</keyword>
<dbReference type="NCBIfam" id="TIGR00756">
    <property type="entry name" value="PPR"/>
    <property type="match status" value="3"/>
</dbReference>
<proteinExistence type="predicted"/>
<dbReference type="AlphaFoldDB" id="A0AAW2MLX6"/>
<reference evidence="3" key="2">
    <citation type="journal article" date="2024" name="Plant">
        <title>Genomic evolution and insights into agronomic trait innovations of Sesamum species.</title>
        <authorList>
            <person name="Miao H."/>
            <person name="Wang L."/>
            <person name="Qu L."/>
            <person name="Liu H."/>
            <person name="Sun Y."/>
            <person name="Le M."/>
            <person name="Wang Q."/>
            <person name="Wei S."/>
            <person name="Zheng Y."/>
            <person name="Lin W."/>
            <person name="Duan Y."/>
            <person name="Cao H."/>
            <person name="Xiong S."/>
            <person name="Wang X."/>
            <person name="Wei L."/>
            <person name="Li C."/>
            <person name="Ma Q."/>
            <person name="Ju M."/>
            <person name="Zhao R."/>
            <person name="Li G."/>
            <person name="Mu C."/>
            <person name="Tian Q."/>
            <person name="Mei H."/>
            <person name="Zhang T."/>
            <person name="Gao T."/>
            <person name="Zhang H."/>
        </authorList>
    </citation>
    <scope>NUCLEOTIDE SEQUENCE</scope>
    <source>
        <strain evidence="3">G01</strain>
    </source>
</reference>
<feature type="repeat" description="PPR" evidence="2">
    <location>
        <begin position="166"/>
        <end position="200"/>
    </location>
</feature>
<dbReference type="Gene3D" id="1.25.40.10">
    <property type="entry name" value="Tetratricopeptide repeat domain"/>
    <property type="match status" value="3"/>
</dbReference>
<gene>
    <name evidence="3" type="ORF">Sangu_1694600</name>
</gene>
<dbReference type="Pfam" id="PF01535">
    <property type="entry name" value="PPR"/>
    <property type="match status" value="4"/>
</dbReference>
<sequence>MVVSACAELGLLCFGMNVHAFASKLNLFCGNSAVGASFVYMYSKCGVLDDASLVFDEIAMKDVVAWTAIMIGYVQNGESDGSLQCLREMHRLGGYDERPNFRTLVGGFQACGNLSALTDGRCLHGFALKSGIVSSHIVQSAVLSMYSKCGSIEDARVSFCEVVNKDLFSWTSFIGVHAKLGYVCECFQIFLKMQANGVYPDGMAISCLISGFANSMKILEGKAFHGFILRRNFDVDRIVYSSLMAMYCKFGLLALAENIFFVGHQEKDCWNLMVVGYEKAGLEMKCIKLFQEMQHEGIEADFNSVISVISSCSRLGAIHLFDLYIAIFKSLMFEKVSVVNSLINMYGNAET</sequence>
<evidence type="ECO:0000256" key="2">
    <source>
        <dbReference type="PROSITE-ProRule" id="PRU00708"/>
    </source>
</evidence>
<evidence type="ECO:0000313" key="3">
    <source>
        <dbReference type="EMBL" id="KAL0331491.1"/>
    </source>
</evidence>
<protein>
    <submittedName>
        <fullName evidence="3">Pentatricopeptide repeat-containing protein, mitochondrial</fullName>
    </submittedName>
</protein>
<dbReference type="GO" id="GO:0003723">
    <property type="term" value="F:RNA binding"/>
    <property type="evidence" value="ECO:0007669"/>
    <property type="project" value="InterPro"/>
</dbReference>
<reference evidence="3" key="1">
    <citation type="submission" date="2020-06" db="EMBL/GenBank/DDBJ databases">
        <authorList>
            <person name="Li T."/>
            <person name="Hu X."/>
            <person name="Zhang T."/>
            <person name="Song X."/>
            <person name="Zhang H."/>
            <person name="Dai N."/>
            <person name="Sheng W."/>
            <person name="Hou X."/>
            <person name="Wei L."/>
        </authorList>
    </citation>
    <scope>NUCLEOTIDE SEQUENCE</scope>
    <source>
        <strain evidence="3">G01</strain>
        <tissue evidence="3">Leaf</tissue>
    </source>
</reference>
<feature type="repeat" description="PPR" evidence="2">
    <location>
        <begin position="62"/>
        <end position="96"/>
    </location>
</feature>
<dbReference type="PANTHER" id="PTHR47926">
    <property type="entry name" value="PENTATRICOPEPTIDE REPEAT-CONTAINING PROTEIN"/>
    <property type="match status" value="1"/>
</dbReference>
<dbReference type="EMBL" id="JACGWK010000010">
    <property type="protein sequence ID" value="KAL0331491.1"/>
    <property type="molecule type" value="Genomic_DNA"/>
</dbReference>
<evidence type="ECO:0000256" key="1">
    <source>
        <dbReference type="ARBA" id="ARBA00022737"/>
    </source>
</evidence>
<dbReference type="GO" id="GO:0009451">
    <property type="term" value="P:RNA modification"/>
    <property type="evidence" value="ECO:0007669"/>
    <property type="project" value="InterPro"/>
</dbReference>
<accession>A0AAW2MLX6</accession>
<comment type="caution">
    <text evidence="3">The sequence shown here is derived from an EMBL/GenBank/DDBJ whole genome shotgun (WGS) entry which is preliminary data.</text>
</comment>
<dbReference type="PROSITE" id="PS51375">
    <property type="entry name" value="PPR"/>
    <property type="match status" value="3"/>
</dbReference>
<dbReference type="InterPro" id="IPR011990">
    <property type="entry name" value="TPR-like_helical_dom_sf"/>
</dbReference>